<organism evidence="2 3">
    <name type="scientific">Paenibacillus rhizoplanae</name>
    <dbReference type="NCBI Taxonomy" id="1917181"/>
    <lineage>
        <taxon>Bacteria</taxon>
        <taxon>Bacillati</taxon>
        <taxon>Bacillota</taxon>
        <taxon>Bacilli</taxon>
        <taxon>Bacillales</taxon>
        <taxon>Paenibacillaceae</taxon>
        <taxon>Paenibacillus</taxon>
    </lineage>
</organism>
<dbReference type="Proteomes" id="UP001597448">
    <property type="component" value="Unassembled WGS sequence"/>
</dbReference>
<dbReference type="PANTHER" id="PTHR43358">
    <property type="entry name" value="ALPHA/BETA-HYDROLASE"/>
    <property type="match status" value="1"/>
</dbReference>
<sequence>MLYLLVALIVVAAGVGYAGIYFYGVAIRRAPKEFLAKTPDLKIDPPPVAGASWGEGAEWVSRQTFREVELVSEEGLKMQGYYLASERAAGRTVIVAHGYSGKAKDMGATAKNYYENLGYNVLLPDARGHGKSEGDYIGFGWPERRDYLKWIGFVLQENGPDAQIVLHGVSMGGATVLMTSGEELPPQVKAIVADCGYTSVKAQLSYQLKRMYHLPSFPFVPVASLVTRMKAGYSFGEASALKQVRKAKVPILFIHGDADTFVPFDMMNELYEACRSPKEQLVVRGAGHGLAYDTDKSTYIRTVGEFVERYVHSPAAAESVR</sequence>
<dbReference type="PANTHER" id="PTHR43358:SF4">
    <property type="entry name" value="ALPHA_BETA HYDROLASE FOLD-1 DOMAIN-CONTAINING PROTEIN"/>
    <property type="match status" value="1"/>
</dbReference>
<dbReference type="Pfam" id="PF00326">
    <property type="entry name" value="Peptidase_S9"/>
    <property type="match status" value="1"/>
</dbReference>
<evidence type="ECO:0000313" key="3">
    <source>
        <dbReference type="Proteomes" id="UP001597448"/>
    </source>
</evidence>
<comment type="caution">
    <text evidence="2">The sequence shown here is derived from an EMBL/GenBank/DDBJ whole genome shotgun (WGS) entry which is preliminary data.</text>
</comment>
<reference evidence="3" key="1">
    <citation type="journal article" date="2019" name="Int. J. Syst. Evol. Microbiol.">
        <title>The Global Catalogue of Microorganisms (GCM) 10K type strain sequencing project: providing services to taxonomists for standard genome sequencing and annotation.</title>
        <authorList>
            <consortium name="The Broad Institute Genomics Platform"/>
            <consortium name="The Broad Institute Genome Sequencing Center for Infectious Disease"/>
            <person name="Wu L."/>
            <person name="Ma J."/>
        </authorList>
    </citation>
    <scope>NUCLEOTIDE SEQUENCE [LARGE SCALE GENOMIC DNA]</scope>
    <source>
        <strain evidence="3">CCM 8725</strain>
    </source>
</reference>
<dbReference type="InterPro" id="IPR029058">
    <property type="entry name" value="AB_hydrolase_fold"/>
</dbReference>
<evidence type="ECO:0000313" key="2">
    <source>
        <dbReference type="EMBL" id="MFD2414472.1"/>
    </source>
</evidence>
<dbReference type="Gene3D" id="3.40.50.1820">
    <property type="entry name" value="alpha/beta hydrolase"/>
    <property type="match status" value="1"/>
</dbReference>
<keyword evidence="3" id="KW-1185">Reference proteome</keyword>
<dbReference type="InterPro" id="IPR052920">
    <property type="entry name" value="DNA-binding_regulatory"/>
</dbReference>
<gene>
    <name evidence="2" type="ORF">ACFSX3_31985</name>
</gene>
<accession>A0ABW5FL37</accession>
<dbReference type="InterPro" id="IPR001375">
    <property type="entry name" value="Peptidase_S9_cat"/>
</dbReference>
<keyword evidence="2" id="KW-0378">Hydrolase</keyword>
<dbReference type="RefSeq" id="WP_209994607.1">
    <property type="nucleotide sequence ID" value="NZ_JBHUKY010000104.1"/>
</dbReference>
<dbReference type="GO" id="GO:0016787">
    <property type="term" value="F:hydrolase activity"/>
    <property type="evidence" value="ECO:0007669"/>
    <property type="project" value="UniProtKB-KW"/>
</dbReference>
<proteinExistence type="predicted"/>
<dbReference type="SUPFAM" id="SSF53474">
    <property type="entry name" value="alpha/beta-Hydrolases"/>
    <property type="match status" value="1"/>
</dbReference>
<feature type="domain" description="Peptidase S9 prolyl oligopeptidase catalytic" evidence="1">
    <location>
        <begin position="113"/>
        <end position="311"/>
    </location>
</feature>
<evidence type="ECO:0000259" key="1">
    <source>
        <dbReference type="Pfam" id="PF00326"/>
    </source>
</evidence>
<dbReference type="EMBL" id="JBHUKY010000104">
    <property type="protein sequence ID" value="MFD2414472.1"/>
    <property type="molecule type" value="Genomic_DNA"/>
</dbReference>
<name>A0ABW5FL37_9BACL</name>
<protein>
    <submittedName>
        <fullName evidence="2">Alpha/beta hydrolase</fullName>
    </submittedName>
</protein>